<protein>
    <submittedName>
        <fullName evidence="2">Imm8 family immunity protein</fullName>
    </submittedName>
</protein>
<name>A0ABW8A263_9ACTN</name>
<dbReference type="EMBL" id="JBITMB010000003">
    <property type="protein sequence ID" value="MFI7440883.1"/>
    <property type="molecule type" value="Genomic_DNA"/>
</dbReference>
<sequence>MTERRTQRRSSTPSAHDWTASAGSISTGGRLHRHPFLIGRHRLFAPELHPDTVTAWPADRIAVLEAPMWEELAERMGRIGAFEFEDDD</sequence>
<proteinExistence type="predicted"/>
<dbReference type="RefSeq" id="WP_397020671.1">
    <property type="nucleotide sequence ID" value="NZ_JBITMB010000003.1"/>
</dbReference>
<dbReference type="Proteomes" id="UP001612928">
    <property type="component" value="Unassembled WGS sequence"/>
</dbReference>
<comment type="caution">
    <text evidence="2">The sequence shown here is derived from an EMBL/GenBank/DDBJ whole genome shotgun (WGS) entry which is preliminary data.</text>
</comment>
<reference evidence="2 3" key="1">
    <citation type="submission" date="2024-10" db="EMBL/GenBank/DDBJ databases">
        <title>The Natural Products Discovery Center: Release of the First 8490 Sequenced Strains for Exploring Actinobacteria Biosynthetic Diversity.</title>
        <authorList>
            <person name="Kalkreuter E."/>
            <person name="Kautsar S.A."/>
            <person name="Yang D."/>
            <person name="Bader C.D."/>
            <person name="Teijaro C.N."/>
            <person name="Fluegel L."/>
            <person name="Davis C.M."/>
            <person name="Simpson J.R."/>
            <person name="Lauterbach L."/>
            <person name="Steele A.D."/>
            <person name="Gui C."/>
            <person name="Meng S."/>
            <person name="Li G."/>
            <person name="Viehrig K."/>
            <person name="Ye F."/>
            <person name="Su P."/>
            <person name="Kiefer A.F."/>
            <person name="Nichols A."/>
            <person name="Cepeda A.J."/>
            <person name="Yan W."/>
            <person name="Fan B."/>
            <person name="Jiang Y."/>
            <person name="Adhikari A."/>
            <person name="Zheng C.-J."/>
            <person name="Schuster L."/>
            <person name="Cowan T.M."/>
            <person name="Smanski M.J."/>
            <person name="Chevrette M.G."/>
            <person name="De Carvalho L.P.S."/>
            <person name="Shen B."/>
        </authorList>
    </citation>
    <scope>NUCLEOTIDE SEQUENCE [LARGE SCALE GENOMIC DNA]</scope>
    <source>
        <strain evidence="2 3">NPDC049503</strain>
    </source>
</reference>
<organism evidence="2 3">
    <name type="scientific">Nonomuraea indica</name>
    <dbReference type="NCBI Taxonomy" id="1581193"/>
    <lineage>
        <taxon>Bacteria</taxon>
        <taxon>Bacillati</taxon>
        <taxon>Actinomycetota</taxon>
        <taxon>Actinomycetes</taxon>
        <taxon>Streptosporangiales</taxon>
        <taxon>Streptosporangiaceae</taxon>
        <taxon>Nonomuraea</taxon>
    </lineage>
</organism>
<evidence type="ECO:0000256" key="1">
    <source>
        <dbReference type="SAM" id="MobiDB-lite"/>
    </source>
</evidence>
<gene>
    <name evidence="2" type="ORF">ACIBP5_13100</name>
</gene>
<evidence type="ECO:0000313" key="3">
    <source>
        <dbReference type="Proteomes" id="UP001612928"/>
    </source>
</evidence>
<accession>A0ABW8A263</accession>
<keyword evidence="3" id="KW-1185">Reference proteome</keyword>
<evidence type="ECO:0000313" key="2">
    <source>
        <dbReference type="EMBL" id="MFI7440883.1"/>
    </source>
</evidence>
<feature type="region of interest" description="Disordered" evidence="1">
    <location>
        <begin position="1"/>
        <end position="30"/>
    </location>
</feature>